<dbReference type="AlphaFoldDB" id="A0A3N1MDT3"/>
<dbReference type="Proteomes" id="UP000278222">
    <property type="component" value="Unassembled WGS sequence"/>
</dbReference>
<name>A0A3N1MDT3_9PROT</name>
<reference evidence="1 2" key="1">
    <citation type="submission" date="2018-11" db="EMBL/GenBank/DDBJ databases">
        <title>Genomic Encyclopedia of Type Strains, Phase IV (KMG-IV): sequencing the most valuable type-strain genomes for metagenomic binning, comparative biology and taxonomic classification.</title>
        <authorList>
            <person name="Goeker M."/>
        </authorList>
    </citation>
    <scope>NUCLEOTIDE SEQUENCE [LARGE SCALE GENOMIC DNA]</scope>
    <source>
        <strain evidence="1 2">DSM 5900</strain>
    </source>
</reference>
<protein>
    <submittedName>
        <fullName evidence="1">Uncharacterized protein</fullName>
    </submittedName>
</protein>
<dbReference type="EMBL" id="RJKX01000011">
    <property type="protein sequence ID" value="ROQ01285.1"/>
    <property type="molecule type" value="Genomic_DNA"/>
</dbReference>
<sequence length="351" mass="37488">MDGNELELLETPFSPRAEIEAQYRDYIARQGLPAAMGFALALPEGWAVETIRVAKGPGPASPILPLARCRPVADDALGRQESADVVVWAVFLPREMHGRDWLRGWLDRQGYDTIAMRDLPSANGIMGDALATRELDGELRLHRMLTVKDGDILYLLDGRAPLGPDSDAAALQEIFLMAALRFRLLAPSGRPFAEGFDWTVLAGQGRVRFLASELWIDRTGGGSGPGTARILDNLQGEMVAGTLIAVLGQPGGDAEAITGITLDRLATLGFEISPEAELVAEDPTPERTLAVHRRAVSQDGAPLLVLSASASIGGLPVSLVLLSATEEAAFEAWAINMRAFEIAVHSLGAAP</sequence>
<evidence type="ECO:0000313" key="2">
    <source>
        <dbReference type="Proteomes" id="UP000278222"/>
    </source>
</evidence>
<gene>
    <name evidence="1" type="ORF">EDC65_0463</name>
</gene>
<accession>A0A3N1MDT3</accession>
<comment type="caution">
    <text evidence="1">The sequence shown here is derived from an EMBL/GenBank/DDBJ whole genome shotgun (WGS) entry which is preliminary data.</text>
</comment>
<keyword evidence="2" id="KW-1185">Reference proteome</keyword>
<proteinExistence type="predicted"/>
<dbReference type="RefSeq" id="WP_123688065.1">
    <property type="nucleotide sequence ID" value="NZ_AP019700.1"/>
</dbReference>
<dbReference type="OrthoDB" id="7347747at2"/>
<organism evidence="1 2">
    <name type="scientific">Stella humosa</name>
    <dbReference type="NCBI Taxonomy" id="94"/>
    <lineage>
        <taxon>Bacteria</taxon>
        <taxon>Pseudomonadati</taxon>
        <taxon>Pseudomonadota</taxon>
        <taxon>Alphaproteobacteria</taxon>
        <taxon>Rhodospirillales</taxon>
        <taxon>Stellaceae</taxon>
        <taxon>Stella</taxon>
    </lineage>
</organism>
<evidence type="ECO:0000313" key="1">
    <source>
        <dbReference type="EMBL" id="ROQ01285.1"/>
    </source>
</evidence>